<keyword evidence="1" id="KW-0812">Transmembrane</keyword>
<proteinExistence type="predicted"/>
<dbReference type="RefSeq" id="WP_190959974.1">
    <property type="nucleotide sequence ID" value="NZ_JACJTU010000087.1"/>
</dbReference>
<feature type="transmembrane region" description="Helical" evidence="1">
    <location>
        <begin position="34"/>
        <end position="51"/>
    </location>
</feature>
<gene>
    <name evidence="2" type="ORF">H6H03_37420</name>
</gene>
<keyword evidence="3" id="KW-1185">Reference proteome</keyword>
<dbReference type="EMBL" id="JACJTU010000087">
    <property type="protein sequence ID" value="MBD2739476.1"/>
    <property type="molecule type" value="Genomic_DNA"/>
</dbReference>
<accession>A0ABR8KIT1</accession>
<organism evidence="2 3">
    <name type="scientific">Nostoc paludosum FACHB-159</name>
    <dbReference type="NCBI Taxonomy" id="2692908"/>
    <lineage>
        <taxon>Bacteria</taxon>
        <taxon>Bacillati</taxon>
        <taxon>Cyanobacteriota</taxon>
        <taxon>Cyanophyceae</taxon>
        <taxon>Nostocales</taxon>
        <taxon>Nostocaceae</taxon>
        <taxon>Nostoc</taxon>
    </lineage>
</organism>
<protein>
    <submittedName>
        <fullName evidence="2">Uncharacterized protein</fullName>
    </submittedName>
</protein>
<keyword evidence="1" id="KW-1133">Transmembrane helix</keyword>
<evidence type="ECO:0000313" key="2">
    <source>
        <dbReference type="EMBL" id="MBD2739476.1"/>
    </source>
</evidence>
<evidence type="ECO:0000313" key="3">
    <source>
        <dbReference type="Proteomes" id="UP000637383"/>
    </source>
</evidence>
<reference evidence="2 3" key="1">
    <citation type="journal article" date="2020" name="ISME J.">
        <title>Comparative genomics reveals insights into cyanobacterial evolution and habitat adaptation.</title>
        <authorList>
            <person name="Chen M.Y."/>
            <person name="Teng W.K."/>
            <person name="Zhao L."/>
            <person name="Hu C.X."/>
            <person name="Zhou Y.K."/>
            <person name="Han B.P."/>
            <person name="Song L.R."/>
            <person name="Shu W.S."/>
        </authorList>
    </citation>
    <scope>NUCLEOTIDE SEQUENCE [LARGE SCALE GENOMIC DNA]</scope>
    <source>
        <strain evidence="2 3">FACHB-159</strain>
    </source>
</reference>
<keyword evidence="1" id="KW-0472">Membrane</keyword>
<comment type="caution">
    <text evidence="2">The sequence shown here is derived from an EMBL/GenBank/DDBJ whole genome shotgun (WGS) entry which is preliminary data.</text>
</comment>
<evidence type="ECO:0000256" key="1">
    <source>
        <dbReference type="SAM" id="Phobius"/>
    </source>
</evidence>
<name>A0ABR8KIT1_9NOSO</name>
<feature type="transmembrane region" description="Helical" evidence="1">
    <location>
        <begin position="63"/>
        <end position="81"/>
    </location>
</feature>
<dbReference type="Proteomes" id="UP000637383">
    <property type="component" value="Unassembled WGS sequence"/>
</dbReference>
<sequence length="82" mass="9210">MAQPVVDIAHCTNFTRFNQTVVSRLGKVAIETPLGLRLFGFEGAIAVSFFIQQTIGNKIETLILYGFILKISTLFTWNVLYL</sequence>